<dbReference type="InterPro" id="IPR011010">
    <property type="entry name" value="DNA_brk_join_enz"/>
</dbReference>
<evidence type="ECO:0000256" key="6">
    <source>
        <dbReference type="ARBA" id="ARBA00023125"/>
    </source>
</evidence>
<dbReference type="GO" id="GO:0009037">
    <property type="term" value="F:tyrosine-based site-specific recombinase activity"/>
    <property type="evidence" value="ECO:0007669"/>
    <property type="project" value="UniProtKB-UniRule"/>
</dbReference>
<dbReference type="InterPro" id="IPR050090">
    <property type="entry name" value="Tyrosine_recombinase_XerCD"/>
</dbReference>
<evidence type="ECO:0000259" key="10">
    <source>
        <dbReference type="PROSITE" id="PS51898"/>
    </source>
</evidence>
<evidence type="ECO:0000259" key="11">
    <source>
        <dbReference type="PROSITE" id="PS51900"/>
    </source>
</evidence>
<evidence type="ECO:0000256" key="9">
    <source>
        <dbReference type="HAMAP-Rule" id="MF_01808"/>
    </source>
</evidence>
<dbReference type="PROSITE" id="PS51900">
    <property type="entry name" value="CB"/>
    <property type="match status" value="1"/>
</dbReference>
<dbReference type="InterPro" id="IPR044068">
    <property type="entry name" value="CB"/>
</dbReference>
<dbReference type="GO" id="GO:0005737">
    <property type="term" value="C:cytoplasm"/>
    <property type="evidence" value="ECO:0007669"/>
    <property type="project" value="UniProtKB-SubCell"/>
</dbReference>
<keyword evidence="6 9" id="KW-0238">DNA-binding</keyword>
<dbReference type="GO" id="GO:0006313">
    <property type="term" value="P:DNA transposition"/>
    <property type="evidence" value="ECO:0007669"/>
    <property type="project" value="UniProtKB-UniRule"/>
</dbReference>
<dbReference type="GO" id="GO:0003677">
    <property type="term" value="F:DNA binding"/>
    <property type="evidence" value="ECO:0007669"/>
    <property type="project" value="UniProtKB-UniRule"/>
</dbReference>
<dbReference type="InterPro" id="IPR023009">
    <property type="entry name" value="Tyrosine_recombinase_XerC/XerD"/>
</dbReference>
<keyword evidence="5 9" id="KW-0229">DNA integration</keyword>
<evidence type="ECO:0000256" key="4">
    <source>
        <dbReference type="ARBA" id="ARBA00022829"/>
    </source>
</evidence>
<comment type="subunit">
    <text evidence="9">Forms a cyclic heterotetrameric complex composed of two molecules of XerC and two molecules of XerD.</text>
</comment>
<evidence type="ECO:0000256" key="3">
    <source>
        <dbReference type="ARBA" id="ARBA00022618"/>
    </source>
</evidence>
<keyword evidence="8 9" id="KW-0131">Cell cycle</keyword>
<dbReference type="GO" id="GO:0007059">
    <property type="term" value="P:chromosome segregation"/>
    <property type="evidence" value="ECO:0007669"/>
    <property type="project" value="UniProtKB-UniRule"/>
</dbReference>
<dbReference type="PANTHER" id="PTHR30349">
    <property type="entry name" value="PHAGE INTEGRASE-RELATED"/>
    <property type="match status" value="1"/>
</dbReference>
<dbReference type="EMBL" id="VBPA01000170">
    <property type="protein sequence ID" value="TMQ70866.1"/>
    <property type="molecule type" value="Genomic_DNA"/>
</dbReference>
<dbReference type="Gene3D" id="1.10.150.130">
    <property type="match status" value="1"/>
</dbReference>
<feature type="domain" description="Core-binding (CB)" evidence="11">
    <location>
        <begin position="3"/>
        <end position="89"/>
    </location>
</feature>
<dbReference type="Gene3D" id="1.10.443.10">
    <property type="entry name" value="Intergrase catalytic core"/>
    <property type="match status" value="1"/>
</dbReference>
<dbReference type="SUPFAM" id="SSF47823">
    <property type="entry name" value="lambda integrase-like, N-terminal domain"/>
    <property type="match status" value="1"/>
</dbReference>
<dbReference type="InterPro" id="IPR002104">
    <property type="entry name" value="Integrase_catalytic"/>
</dbReference>
<sequence>MPGALEEPLGAFLDELRTGRRLSPRTVDAYGRDLVDYARFVARQGVARWEEATSTLIDGYLAQLARRGLSIATVARRRAALRGFHAHWGRLAGRASDPTAELPPARRERKLPHALAIEDVERLLAQPEGEGALALRDRALLELAYGSGLRVSELVGLTRDRLDLDHQAVSVAGKGDKERAVPFGRAARRALAEYLGRARPLLCARARHDTVFVNARGGALSRMGFWKILRGRARAAGIATRVHPHALRHSFATHLLAGGADLRAAIYTHLDRGYLREVHRTFHPRP</sequence>
<gene>
    <name evidence="9" type="primary">xerC</name>
    <name evidence="12" type="ORF">E6K80_07225</name>
</gene>
<dbReference type="InterPro" id="IPR013762">
    <property type="entry name" value="Integrase-like_cat_sf"/>
</dbReference>
<proteinExistence type="inferred from homology"/>
<dbReference type="InterPro" id="IPR004107">
    <property type="entry name" value="Integrase_SAM-like_N"/>
</dbReference>
<evidence type="ECO:0000256" key="2">
    <source>
        <dbReference type="ARBA" id="ARBA00022490"/>
    </source>
</evidence>
<dbReference type="HAMAP" id="MF_01808">
    <property type="entry name" value="Recomb_XerC_XerD"/>
    <property type="match status" value="1"/>
</dbReference>
<feature type="active site" evidence="9">
    <location>
        <position position="248"/>
    </location>
</feature>
<feature type="active site" evidence="9">
    <location>
        <position position="150"/>
    </location>
</feature>
<dbReference type="CDD" id="cd00798">
    <property type="entry name" value="INT_XerDC_C"/>
    <property type="match status" value="1"/>
</dbReference>
<accession>A0A538U4P4</accession>
<name>A0A538U4P4_UNCEI</name>
<dbReference type="PROSITE" id="PS51898">
    <property type="entry name" value="TYR_RECOMBINASE"/>
    <property type="match status" value="1"/>
</dbReference>
<keyword evidence="4 9" id="KW-0159">Chromosome partition</keyword>
<feature type="active site" description="O-(3'-phospho-DNA)-tyrosine intermediate" evidence="9">
    <location>
        <position position="267"/>
    </location>
</feature>
<dbReference type="GO" id="GO:0051301">
    <property type="term" value="P:cell division"/>
    <property type="evidence" value="ECO:0007669"/>
    <property type="project" value="UniProtKB-KW"/>
</dbReference>
<dbReference type="SUPFAM" id="SSF56349">
    <property type="entry name" value="DNA breaking-rejoining enzymes"/>
    <property type="match status" value="1"/>
</dbReference>
<dbReference type="InterPro" id="IPR010998">
    <property type="entry name" value="Integrase_recombinase_N"/>
</dbReference>
<feature type="active site" evidence="9">
    <location>
        <position position="245"/>
    </location>
</feature>
<evidence type="ECO:0000256" key="7">
    <source>
        <dbReference type="ARBA" id="ARBA00023172"/>
    </source>
</evidence>
<dbReference type="Pfam" id="PF02899">
    <property type="entry name" value="Phage_int_SAM_1"/>
    <property type="match status" value="1"/>
</dbReference>
<dbReference type="AlphaFoldDB" id="A0A538U4P4"/>
<comment type="subcellular location">
    <subcellularLocation>
        <location evidence="1 9">Cytoplasm</location>
    </subcellularLocation>
</comment>
<comment type="similarity">
    <text evidence="9">Belongs to the 'phage' integrase family. XerC subfamily.</text>
</comment>
<feature type="active site" evidence="9">
    <location>
        <position position="174"/>
    </location>
</feature>
<feature type="domain" description="Tyr recombinase" evidence="10">
    <location>
        <begin position="110"/>
        <end position="286"/>
    </location>
</feature>
<evidence type="ECO:0000256" key="8">
    <source>
        <dbReference type="ARBA" id="ARBA00023306"/>
    </source>
</evidence>
<dbReference type="PANTHER" id="PTHR30349:SF90">
    <property type="entry name" value="TYROSINE RECOMBINASE XERD"/>
    <property type="match status" value="1"/>
</dbReference>
<organism evidence="12 13">
    <name type="scientific">Eiseniibacteriota bacterium</name>
    <dbReference type="NCBI Taxonomy" id="2212470"/>
    <lineage>
        <taxon>Bacteria</taxon>
        <taxon>Candidatus Eiseniibacteriota</taxon>
    </lineage>
</organism>
<comment type="caution">
    <text evidence="9">Lacks conserved residue(s) required for the propagation of feature annotation.</text>
</comment>
<comment type="function">
    <text evidence="9">Site-specific tyrosine recombinase, which acts by catalyzing the cutting and rejoining of the recombining DNA molecules. The XerC-XerD complex is essential to convert dimers of the bacterial chromosome into monomers to permit their segregation at cell division. It also contributes to the segregational stability of plasmids.</text>
</comment>
<evidence type="ECO:0000313" key="12">
    <source>
        <dbReference type="EMBL" id="TMQ70866.1"/>
    </source>
</evidence>
<evidence type="ECO:0000256" key="5">
    <source>
        <dbReference type="ARBA" id="ARBA00022908"/>
    </source>
</evidence>
<keyword evidence="7 9" id="KW-0233">DNA recombination</keyword>
<keyword evidence="2 9" id="KW-0963">Cytoplasm</keyword>
<dbReference type="Pfam" id="PF00589">
    <property type="entry name" value="Phage_integrase"/>
    <property type="match status" value="1"/>
</dbReference>
<protein>
    <recommendedName>
        <fullName evidence="9">Tyrosine recombinase XerC</fullName>
    </recommendedName>
</protein>
<reference evidence="12 13" key="1">
    <citation type="journal article" date="2019" name="Nat. Microbiol.">
        <title>Mediterranean grassland soil C-N compound turnover is dependent on rainfall and depth, and is mediated by genomically divergent microorganisms.</title>
        <authorList>
            <person name="Diamond S."/>
            <person name="Andeer P.F."/>
            <person name="Li Z."/>
            <person name="Crits-Christoph A."/>
            <person name="Burstein D."/>
            <person name="Anantharaman K."/>
            <person name="Lane K.R."/>
            <person name="Thomas B.C."/>
            <person name="Pan C."/>
            <person name="Northen T.R."/>
            <person name="Banfield J.F."/>
        </authorList>
    </citation>
    <scope>NUCLEOTIDE SEQUENCE [LARGE SCALE GENOMIC DNA]</scope>
    <source>
        <strain evidence="12">WS_10</strain>
    </source>
</reference>
<comment type="caution">
    <text evidence="12">The sequence shown here is derived from an EMBL/GenBank/DDBJ whole genome shotgun (WGS) entry which is preliminary data.</text>
</comment>
<dbReference type="Proteomes" id="UP000319836">
    <property type="component" value="Unassembled WGS sequence"/>
</dbReference>
<keyword evidence="3 9" id="KW-0132">Cell division</keyword>
<evidence type="ECO:0000256" key="1">
    <source>
        <dbReference type="ARBA" id="ARBA00004496"/>
    </source>
</evidence>
<evidence type="ECO:0000313" key="13">
    <source>
        <dbReference type="Proteomes" id="UP000319836"/>
    </source>
</evidence>